<keyword evidence="2" id="KW-1185">Reference proteome</keyword>
<dbReference type="Proteomes" id="UP001209570">
    <property type="component" value="Unassembled WGS sequence"/>
</dbReference>
<proteinExistence type="predicted"/>
<comment type="caution">
    <text evidence="1">The sequence shown here is derived from an EMBL/GenBank/DDBJ whole genome shotgun (WGS) entry which is preliminary data.</text>
</comment>
<dbReference type="EMBL" id="JAKCXM010000764">
    <property type="protein sequence ID" value="KAJ0391980.1"/>
    <property type="molecule type" value="Genomic_DNA"/>
</dbReference>
<protein>
    <submittedName>
        <fullName evidence="1">Uncharacterized protein</fullName>
    </submittedName>
</protein>
<evidence type="ECO:0000313" key="1">
    <source>
        <dbReference type="EMBL" id="KAJ0391980.1"/>
    </source>
</evidence>
<gene>
    <name evidence="1" type="ORF">P43SY_000624</name>
</gene>
<reference evidence="1" key="1">
    <citation type="submission" date="2021-12" db="EMBL/GenBank/DDBJ databases">
        <title>Prjna785345.</title>
        <authorList>
            <person name="Rujirawat T."/>
            <person name="Krajaejun T."/>
        </authorList>
    </citation>
    <scope>NUCLEOTIDE SEQUENCE</scope>
    <source>
        <strain evidence="1">Pi057C3</strain>
    </source>
</reference>
<dbReference type="AlphaFoldDB" id="A0AAD5Q1N6"/>
<evidence type="ECO:0000313" key="2">
    <source>
        <dbReference type="Proteomes" id="UP001209570"/>
    </source>
</evidence>
<accession>A0AAD5Q1N6</accession>
<sequence length="85" mass="9080">MFLPEASFDGILQRLGDALVDAARANATLDQQWCLRREAGDVAVAMEADAEEADGRSAAVRTHGRLRLLRAPVLLRAHVGAPTTG</sequence>
<organism evidence="1 2">
    <name type="scientific">Pythium insidiosum</name>
    <name type="common">Pythiosis disease agent</name>
    <dbReference type="NCBI Taxonomy" id="114742"/>
    <lineage>
        <taxon>Eukaryota</taxon>
        <taxon>Sar</taxon>
        <taxon>Stramenopiles</taxon>
        <taxon>Oomycota</taxon>
        <taxon>Peronosporomycetes</taxon>
        <taxon>Pythiales</taxon>
        <taxon>Pythiaceae</taxon>
        <taxon>Pythium</taxon>
    </lineage>
</organism>
<name>A0AAD5Q1N6_PYTIN</name>